<keyword evidence="10 18" id="KW-0328">Glycosyltransferase</keyword>
<comment type="pathway">
    <text evidence="4 18">Amino-acid biosynthesis; L-histidine biosynthesis; L-histidine from 5-phospho-alpha-D-ribose 1-diphosphate: step 1/9.</text>
</comment>
<evidence type="ECO:0000256" key="4">
    <source>
        <dbReference type="ARBA" id="ARBA00004667"/>
    </source>
</evidence>
<comment type="subcellular location">
    <subcellularLocation>
        <location evidence="3 18">Cytoplasm</location>
    </subcellularLocation>
</comment>
<organism evidence="21 22">
    <name type="scientific">Legionella fallonii LLAP-10</name>
    <dbReference type="NCBI Taxonomy" id="1212491"/>
    <lineage>
        <taxon>Bacteria</taxon>
        <taxon>Pseudomonadati</taxon>
        <taxon>Pseudomonadota</taxon>
        <taxon>Gammaproteobacteria</taxon>
        <taxon>Legionellales</taxon>
        <taxon>Legionellaceae</taxon>
        <taxon>Legionella</taxon>
    </lineage>
</organism>
<dbReference type="PANTHER" id="PTHR21403:SF8">
    <property type="entry name" value="ATP PHOSPHORIBOSYLTRANSFERASE"/>
    <property type="match status" value="1"/>
</dbReference>
<dbReference type="PANTHER" id="PTHR21403">
    <property type="entry name" value="ATP PHOSPHORIBOSYLTRANSFERASE ATP-PRTASE"/>
    <property type="match status" value="1"/>
</dbReference>
<keyword evidence="22" id="KW-1185">Reference proteome</keyword>
<evidence type="ECO:0000256" key="5">
    <source>
        <dbReference type="ARBA" id="ARBA00007955"/>
    </source>
</evidence>
<dbReference type="Proteomes" id="UP000032430">
    <property type="component" value="Chromosome I"/>
</dbReference>
<dbReference type="GO" id="GO:0005524">
    <property type="term" value="F:ATP binding"/>
    <property type="evidence" value="ECO:0007669"/>
    <property type="project" value="UniProtKB-KW"/>
</dbReference>
<dbReference type="InterPro" id="IPR011322">
    <property type="entry name" value="N-reg_PII-like_a/b"/>
</dbReference>
<sequence>MMKERLRLALQKKGRLSEESLSLLQRCGLKFRIKPNALLTHVDNFPIDLLFVRDDDIPTLVFDNLCDGGIVGENVLLEASLAKPQKQYNKMLALGTCTCRLSIAVPESFDYQGPGSLDGKRIATSYPYLLNQYLKERKICADSLILSGSVEVAPRMGMADAICDLVSSGQTLEDNKLIEVDTILQSQAVFIQTQKQFTPAQQELFDMLTRRIQAVQQAQERKYIVFHAPKSALEGIAENLPGAEAPTILPLPGNPNKVAVHVVSSERVFWNTLETIQGLGASSILVLPIEKMLE</sequence>
<dbReference type="Pfam" id="PF08029">
    <property type="entry name" value="HisG_C"/>
    <property type="match status" value="1"/>
</dbReference>
<dbReference type="InterPro" id="IPR001348">
    <property type="entry name" value="ATP_PRibTrfase_HisG"/>
</dbReference>
<evidence type="ECO:0000256" key="3">
    <source>
        <dbReference type="ARBA" id="ARBA00004496"/>
    </source>
</evidence>
<reference evidence="22" key="1">
    <citation type="submission" date="2014-09" db="EMBL/GenBank/DDBJ databases">
        <authorList>
            <person name="Gomez-Valero L."/>
        </authorList>
    </citation>
    <scope>NUCLEOTIDE SEQUENCE [LARGE SCALE GENOMIC DNA]</scope>
    <source>
        <strain evidence="22">ATCC700992</strain>
    </source>
</reference>
<evidence type="ECO:0000256" key="8">
    <source>
        <dbReference type="ARBA" id="ARBA00022490"/>
    </source>
</evidence>
<dbReference type="NCBIfam" id="TIGR03455">
    <property type="entry name" value="HisG_C-term"/>
    <property type="match status" value="1"/>
</dbReference>
<dbReference type="InterPro" id="IPR018198">
    <property type="entry name" value="ATP_PRibTrfase_CS"/>
</dbReference>
<dbReference type="Gene3D" id="3.30.70.120">
    <property type="match status" value="1"/>
</dbReference>
<evidence type="ECO:0000256" key="6">
    <source>
        <dbReference type="ARBA" id="ARBA00011946"/>
    </source>
</evidence>
<dbReference type="UniPathway" id="UPA00031">
    <property type="reaction ID" value="UER00006"/>
</dbReference>
<dbReference type="NCBIfam" id="TIGR00070">
    <property type="entry name" value="hisG"/>
    <property type="match status" value="1"/>
</dbReference>
<dbReference type="GO" id="GO:0005737">
    <property type="term" value="C:cytoplasm"/>
    <property type="evidence" value="ECO:0007669"/>
    <property type="project" value="UniProtKB-SubCell"/>
</dbReference>
<evidence type="ECO:0000256" key="9">
    <source>
        <dbReference type="ARBA" id="ARBA00022605"/>
    </source>
</evidence>
<evidence type="ECO:0000313" key="22">
    <source>
        <dbReference type="Proteomes" id="UP000032430"/>
    </source>
</evidence>
<accession>A0A098G3N8</accession>
<keyword evidence="16 18" id="KW-0368">Histidine biosynthesis</keyword>
<evidence type="ECO:0000256" key="1">
    <source>
        <dbReference type="ARBA" id="ARBA00000915"/>
    </source>
</evidence>
<dbReference type="Pfam" id="PF01634">
    <property type="entry name" value="HisG"/>
    <property type="match status" value="1"/>
</dbReference>
<comment type="activity regulation">
    <text evidence="18">Feedback inhibited by histidine.</text>
</comment>
<dbReference type="EC" id="2.4.2.17" evidence="6 18"/>
<evidence type="ECO:0000256" key="15">
    <source>
        <dbReference type="ARBA" id="ARBA00022842"/>
    </source>
</evidence>
<evidence type="ECO:0000256" key="2">
    <source>
        <dbReference type="ARBA" id="ARBA00001946"/>
    </source>
</evidence>
<keyword evidence="12 18" id="KW-0479">Metal-binding</keyword>
<evidence type="ECO:0000256" key="13">
    <source>
        <dbReference type="ARBA" id="ARBA00022741"/>
    </source>
</evidence>
<gene>
    <name evidence="18 21" type="primary">hisG</name>
    <name evidence="21" type="ORF">LFA_1154</name>
</gene>
<evidence type="ECO:0000256" key="11">
    <source>
        <dbReference type="ARBA" id="ARBA00022679"/>
    </source>
</evidence>
<dbReference type="InterPro" id="IPR015867">
    <property type="entry name" value="N-reg_PII/ATP_PRibTrfase_C"/>
</dbReference>
<dbReference type="GO" id="GO:0000287">
    <property type="term" value="F:magnesium ion binding"/>
    <property type="evidence" value="ECO:0007669"/>
    <property type="project" value="UniProtKB-UniRule"/>
</dbReference>
<evidence type="ECO:0000256" key="17">
    <source>
        <dbReference type="ARBA" id="ARBA00024861"/>
    </source>
</evidence>
<keyword evidence="13 18" id="KW-0547">Nucleotide-binding</keyword>
<evidence type="ECO:0000313" key="21">
    <source>
        <dbReference type="EMBL" id="CEG56586.1"/>
    </source>
</evidence>
<keyword evidence="14 18" id="KW-0067">ATP-binding</keyword>
<dbReference type="EMBL" id="LN614827">
    <property type="protein sequence ID" value="CEG56586.1"/>
    <property type="molecule type" value="Genomic_DNA"/>
</dbReference>
<evidence type="ECO:0000256" key="10">
    <source>
        <dbReference type="ARBA" id="ARBA00022676"/>
    </source>
</evidence>
<dbReference type="Gene3D" id="3.40.190.10">
    <property type="entry name" value="Periplasmic binding protein-like II"/>
    <property type="match status" value="2"/>
</dbReference>
<keyword evidence="9 18" id="KW-0028">Amino-acid biosynthesis</keyword>
<dbReference type="AlphaFoldDB" id="A0A098G3N8"/>
<dbReference type="InterPro" id="IPR013820">
    <property type="entry name" value="ATP_PRibTrfase_cat"/>
</dbReference>
<proteinExistence type="inferred from homology"/>
<keyword evidence="11 18" id="KW-0808">Transferase</keyword>
<dbReference type="FunFam" id="3.40.190.10:FF:000008">
    <property type="entry name" value="ATP phosphoribosyltransferase"/>
    <property type="match status" value="1"/>
</dbReference>
<feature type="domain" description="Histidine biosynthesis HisG C-terminal" evidence="20">
    <location>
        <begin position="218"/>
        <end position="291"/>
    </location>
</feature>
<evidence type="ECO:0000256" key="16">
    <source>
        <dbReference type="ARBA" id="ARBA00023102"/>
    </source>
</evidence>
<feature type="domain" description="ATP phosphoribosyltransferase catalytic" evidence="19">
    <location>
        <begin position="53"/>
        <end position="213"/>
    </location>
</feature>
<evidence type="ECO:0000256" key="14">
    <source>
        <dbReference type="ARBA" id="ARBA00022840"/>
    </source>
</evidence>
<evidence type="ECO:0000256" key="18">
    <source>
        <dbReference type="HAMAP-Rule" id="MF_00079"/>
    </source>
</evidence>
<dbReference type="GO" id="GO:0000105">
    <property type="term" value="P:L-histidine biosynthetic process"/>
    <property type="evidence" value="ECO:0007669"/>
    <property type="project" value="UniProtKB-UniRule"/>
</dbReference>
<evidence type="ECO:0000259" key="20">
    <source>
        <dbReference type="Pfam" id="PF08029"/>
    </source>
</evidence>
<dbReference type="FunFam" id="3.30.70.120:FF:000002">
    <property type="entry name" value="ATP phosphoribosyltransferase"/>
    <property type="match status" value="1"/>
</dbReference>
<comment type="catalytic activity">
    <reaction evidence="1 18">
        <text>1-(5-phospho-beta-D-ribosyl)-ATP + diphosphate = 5-phospho-alpha-D-ribose 1-diphosphate + ATP</text>
        <dbReference type="Rhea" id="RHEA:18473"/>
        <dbReference type="ChEBI" id="CHEBI:30616"/>
        <dbReference type="ChEBI" id="CHEBI:33019"/>
        <dbReference type="ChEBI" id="CHEBI:58017"/>
        <dbReference type="ChEBI" id="CHEBI:73183"/>
        <dbReference type="EC" id="2.4.2.17"/>
    </reaction>
</comment>
<dbReference type="InterPro" id="IPR020621">
    <property type="entry name" value="ATP-PRT_HisG_long"/>
</dbReference>
<evidence type="ECO:0000256" key="12">
    <source>
        <dbReference type="ARBA" id="ARBA00022723"/>
    </source>
</evidence>
<comment type="function">
    <text evidence="17 18">Catalyzes the condensation of ATP and 5-phosphoribose 1-diphosphate to form N'-(5'-phosphoribosyl)-ATP (PR-ATP). Has a crucial role in the pathway because the rate of histidine biosynthesis seems to be controlled primarily by regulation of HisG enzymatic activity.</text>
</comment>
<evidence type="ECO:0000256" key="7">
    <source>
        <dbReference type="ARBA" id="ARBA00020998"/>
    </source>
</evidence>
<dbReference type="HOGENOM" id="CLU_038115_1_0_6"/>
<dbReference type="HAMAP" id="MF_00079">
    <property type="entry name" value="HisG_Long"/>
    <property type="match status" value="1"/>
</dbReference>
<dbReference type="KEGG" id="lfa:LFA_1154"/>
<keyword evidence="8 18" id="KW-0963">Cytoplasm</keyword>
<name>A0A098G3N8_9GAMM</name>
<dbReference type="GO" id="GO:0003879">
    <property type="term" value="F:ATP phosphoribosyltransferase activity"/>
    <property type="evidence" value="ECO:0007669"/>
    <property type="project" value="UniProtKB-UniRule"/>
</dbReference>
<protein>
    <recommendedName>
        <fullName evidence="7 18">ATP phosphoribosyltransferase</fullName>
        <shortName evidence="18">ATP-PRT</shortName>
        <shortName evidence="18">ATP-PRTase</shortName>
        <ecNumber evidence="6 18">2.4.2.17</ecNumber>
    </recommendedName>
</protein>
<dbReference type="SUPFAM" id="SSF54913">
    <property type="entry name" value="GlnB-like"/>
    <property type="match status" value="1"/>
</dbReference>
<keyword evidence="15 18" id="KW-0460">Magnesium</keyword>
<comment type="cofactor">
    <cofactor evidence="2 18">
        <name>Mg(2+)</name>
        <dbReference type="ChEBI" id="CHEBI:18420"/>
    </cofactor>
</comment>
<comment type="similarity">
    <text evidence="5 18">Belongs to the ATP phosphoribosyltransferase family. Long subfamily.</text>
</comment>
<dbReference type="InterPro" id="IPR013115">
    <property type="entry name" value="HisG_C"/>
</dbReference>
<dbReference type="PROSITE" id="PS01316">
    <property type="entry name" value="ATP_P_PHORIBOSYLTR"/>
    <property type="match status" value="1"/>
</dbReference>
<dbReference type="SUPFAM" id="SSF53850">
    <property type="entry name" value="Periplasmic binding protein-like II"/>
    <property type="match status" value="1"/>
</dbReference>
<evidence type="ECO:0000259" key="19">
    <source>
        <dbReference type="Pfam" id="PF01634"/>
    </source>
</evidence>
<dbReference type="STRING" id="1212491.LFA_1154"/>